<evidence type="ECO:0000313" key="3">
    <source>
        <dbReference type="Proteomes" id="UP001056201"/>
    </source>
</evidence>
<evidence type="ECO:0000259" key="1">
    <source>
        <dbReference type="Pfam" id="PF08241"/>
    </source>
</evidence>
<keyword evidence="2" id="KW-0808">Transferase</keyword>
<dbReference type="EMBL" id="CP097635">
    <property type="protein sequence ID" value="URI06328.1"/>
    <property type="molecule type" value="Genomic_DNA"/>
</dbReference>
<dbReference type="GO" id="GO:0032259">
    <property type="term" value="P:methylation"/>
    <property type="evidence" value="ECO:0007669"/>
    <property type="project" value="UniProtKB-KW"/>
</dbReference>
<dbReference type="InterPro" id="IPR013216">
    <property type="entry name" value="Methyltransf_11"/>
</dbReference>
<reference evidence="2" key="1">
    <citation type="submission" date="2022-05" db="EMBL/GenBank/DDBJ databases">
        <title>An RpoN-dependent PEP-CTERM gene is involved in floc formation of an Aquincola tertiaricarbonis strain.</title>
        <authorList>
            <person name="Qiu D."/>
            <person name="Xia M."/>
        </authorList>
    </citation>
    <scope>NUCLEOTIDE SEQUENCE</scope>
    <source>
        <strain evidence="2">RN12</strain>
    </source>
</reference>
<dbReference type="PANTHER" id="PTHR42912:SF80">
    <property type="entry name" value="METHYLTRANSFERASE DOMAIN-CONTAINING PROTEIN"/>
    <property type="match status" value="1"/>
</dbReference>
<protein>
    <submittedName>
        <fullName evidence="2">Class I SAM-dependent methyltransferase</fullName>
    </submittedName>
</protein>
<dbReference type="RefSeq" id="WP_250194591.1">
    <property type="nucleotide sequence ID" value="NZ_CP097635.1"/>
</dbReference>
<evidence type="ECO:0000313" key="2">
    <source>
        <dbReference type="EMBL" id="URI06328.1"/>
    </source>
</evidence>
<dbReference type="InterPro" id="IPR050508">
    <property type="entry name" value="Methyltransf_Superfamily"/>
</dbReference>
<dbReference type="Gene3D" id="3.40.50.150">
    <property type="entry name" value="Vaccinia Virus protein VP39"/>
    <property type="match status" value="1"/>
</dbReference>
<proteinExistence type="predicted"/>
<dbReference type="InterPro" id="IPR029063">
    <property type="entry name" value="SAM-dependent_MTases_sf"/>
</dbReference>
<sequence>MSDLSVSLHANKQFKSGAWTSPQRATVYDQTTNNRSDLTHFVTSEYLARFTERLAPGARVLDLGCGTGVLTKALAAQGFDTTGVDISRAMLEKIQPDSPGDRITLVEGNVYALPFEDARFDGIVTRWVIPHFRDWPLILKEAARVLKPGGTLVFDHCNRANYELATRDAKLDYEKFGYDNRTKGIAGAFYASASPQELQTAADVAGVELLDLVPQSFFRQNALVAAALGGDGFLAYRKAMDRFYEDEGVRAFLHWFERNVTPTLPLDLANGVTVICRKP</sequence>
<dbReference type="CDD" id="cd02440">
    <property type="entry name" value="AdoMet_MTases"/>
    <property type="match status" value="1"/>
</dbReference>
<name>A0ABY4S0K3_AQUTE</name>
<keyword evidence="2" id="KW-0489">Methyltransferase</keyword>
<organism evidence="2 3">
    <name type="scientific">Aquincola tertiaricarbonis</name>
    <dbReference type="NCBI Taxonomy" id="391953"/>
    <lineage>
        <taxon>Bacteria</taxon>
        <taxon>Pseudomonadati</taxon>
        <taxon>Pseudomonadota</taxon>
        <taxon>Betaproteobacteria</taxon>
        <taxon>Burkholderiales</taxon>
        <taxon>Sphaerotilaceae</taxon>
        <taxon>Aquincola</taxon>
    </lineage>
</organism>
<dbReference type="SUPFAM" id="SSF53335">
    <property type="entry name" value="S-adenosyl-L-methionine-dependent methyltransferases"/>
    <property type="match status" value="1"/>
</dbReference>
<dbReference type="PANTHER" id="PTHR42912">
    <property type="entry name" value="METHYLTRANSFERASE"/>
    <property type="match status" value="1"/>
</dbReference>
<feature type="domain" description="Methyltransferase type 11" evidence="1">
    <location>
        <begin position="61"/>
        <end position="154"/>
    </location>
</feature>
<keyword evidence="3" id="KW-1185">Reference proteome</keyword>
<dbReference type="GO" id="GO:0008168">
    <property type="term" value="F:methyltransferase activity"/>
    <property type="evidence" value="ECO:0007669"/>
    <property type="project" value="UniProtKB-KW"/>
</dbReference>
<gene>
    <name evidence="2" type="ORF">MW290_10395</name>
</gene>
<dbReference type="Pfam" id="PF08241">
    <property type="entry name" value="Methyltransf_11"/>
    <property type="match status" value="1"/>
</dbReference>
<accession>A0ABY4S0K3</accession>
<dbReference type="Proteomes" id="UP001056201">
    <property type="component" value="Chromosome 1"/>
</dbReference>